<dbReference type="EMBL" id="MU004184">
    <property type="protein sequence ID" value="KAF2499716.1"/>
    <property type="molecule type" value="Genomic_DNA"/>
</dbReference>
<evidence type="ECO:0000313" key="3">
    <source>
        <dbReference type="Proteomes" id="UP000799750"/>
    </source>
</evidence>
<keyword evidence="3" id="KW-1185">Reference proteome</keyword>
<protein>
    <submittedName>
        <fullName evidence="2">Uncharacterized protein</fullName>
    </submittedName>
</protein>
<reference evidence="2" key="1">
    <citation type="journal article" date="2020" name="Stud. Mycol.">
        <title>101 Dothideomycetes genomes: a test case for predicting lifestyles and emergence of pathogens.</title>
        <authorList>
            <person name="Haridas S."/>
            <person name="Albert R."/>
            <person name="Binder M."/>
            <person name="Bloem J."/>
            <person name="Labutti K."/>
            <person name="Salamov A."/>
            <person name="Andreopoulos B."/>
            <person name="Baker S."/>
            <person name="Barry K."/>
            <person name="Bills G."/>
            <person name="Bluhm B."/>
            <person name="Cannon C."/>
            <person name="Castanera R."/>
            <person name="Culley D."/>
            <person name="Daum C."/>
            <person name="Ezra D."/>
            <person name="Gonzalez J."/>
            <person name="Henrissat B."/>
            <person name="Kuo A."/>
            <person name="Liang C."/>
            <person name="Lipzen A."/>
            <person name="Lutzoni F."/>
            <person name="Magnuson J."/>
            <person name="Mondo S."/>
            <person name="Nolan M."/>
            <person name="Ohm R."/>
            <person name="Pangilinan J."/>
            <person name="Park H.-J."/>
            <person name="Ramirez L."/>
            <person name="Alfaro M."/>
            <person name="Sun H."/>
            <person name="Tritt A."/>
            <person name="Yoshinaga Y."/>
            <person name="Zwiers L.-H."/>
            <person name="Turgeon B."/>
            <person name="Goodwin S."/>
            <person name="Spatafora J."/>
            <person name="Crous P."/>
            <person name="Grigoriev I."/>
        </authorList>
    </citation>
    <scope>NUCLEOTIDE SEQUENCE</scope>
    <source>
        <strain evidence="2">CBS 269.34</strain>
    </source>
</reference>
<dbReference type="Proteomes" id="UP000799750">
    <property type="component" value="Unassembled WGS sequence"/>
</dbReference>
<proteinExistence type="predicted"/>
<accession>A0A6A6R5G5</accession>
<feature type="region of interest" description="Disordered" evidence="1">
    <location>
        <begin position="55"/>
        <end position="74"/>
    </location>
</feature>
<feature type="compositionally biased region" description="Basic and acidic residues" evidence="1">
    <location>
        <begin position="292"/>
        <end position="309"/>
    </location>
</feature>
<name>A0A6A6R5G5_9PEZI</name>
<gene>
    <name evidence="2" type="ORF">BU16DRAFT_280786</name>
</gene>
<evidence type="ECO:0000256" key="1">
    <source>
        <dbReference type="SAM" id="MobiDB-lite"/>
    </source>
</evidence>
<evidence type="ECO:0000313" key="2">
    <source>
        <dbReference type="EMBL" id="KAF2499716.1"/>
    </source>
</evidence>
<organism evidence="2 3">
    <name type="scientific">Lophium mytilinum</name>
    <dbReference type="NCBI Taxonomy" id="390894"/>
    <lineage>
        <taxon>Eukaryota</taxon>
        <taxon>Fungi</taxon>
        <taxon>Dikarya</taxon>
        <taxon>Ascomycota</taxon>
        <taxon>Pezizomycotina</taxon>
        <taxon>Dothideomycetes</taxon>
        <taxon>Pleosporomycetidae</taxon>
        <taxon>Mytilinidiales</taxon>
        <taxon>Mytilinidiaceae</taxon>
        <taxon>Lophium</taxon>
    </lineage>
</organism>
<dbReference type="AlphaFoldDB" id="A0A6A6R5G5"/>
<sequence length="345" mass="38361">MSAMAHYLGTPPCAPRHLITCSDLPSGCCVQRLQLPAINRSHALVRRILHCDQPRRRPRGFTSDDPDSGTGREIRDRSARRLCFRLRCGMAREWEQLFTSWQVPDKKSGPARIATSPENPKHAEALARMRLQRPGGTIPLHSCRQLHRTRPMSSTWDALNLANRRRCQKGSMLIQSQADGPLLVSCMCRRAQHVDGAERSGGGQLTRWVLRAGPAHCVGVAVVVPLNSPTPDRRICREAIGGIHCASSSTRPNRLHRSVHANVMHARDPRQHVPRPGAVEPCHAHALGRAKWSRDQAGDRQNRDEECGERVAPWTTHRTTSTPRCRRTPCEDEGDTPATLASSLG</sequence>
<feature type="region of interest" description="Disordered" evidence="1">
    <location>
        <begin position="288"/>
        <end position="345"/>
    </location>
</feature>